<name>A0A1E4TKZ9_9ASCO</name>
<sequence length="178" mass="19603">MSLALWLQPPSGVAAILQESIDKLSKAANSDQFLPHVTVTTQVPSDIDREALQGIADRLLGETSVSFTQLVFGTYFFKNAFIRVERSESLLELTHACRALFDPEVDTWIQSYDPHVSLIYSNIDILYHPELKEAAVQAYAHIAESCQGWVGGSLALVDCFGSPVAEWTPLWTSSSAKS</sequence>
<reference evidence="6" key="1">
    <citation type="submission" date="2016-02" db="EMBL/GenBank/DDBJ databases">
        <title>Comparative genomics of biotechnologically important yeasts.</title>
        <authorList>
            <consortium name="DOE Joint Genome Institute"/>
            <person name="Riley R."/>
            <person name="Haridas S."/>
            <person name="Wolfe K.H."/>
            <person name="Lopes M.R."/>
            <person name="Hittinger C.T."/>
            <person name="Goker M."/>
            <person name="Salamov A."/>
            <person name="Wisecaver J."/>
            <person name="Long T.M."/>
            <person name="Aerts A.L."/>
            <person name="Barry K."/>
            <person name="Choi C."/>
            <person name="Clum A."/>
            <person name="Coughlan A.Y."/>
            <person name="Deshpande S."/>
            <person name="Douglass A.P."/>
            <person name="Hanson S.J."/>
            <person name="Klenk H.-P."/>
            <person name="Labutti K."/>
            <person name="Lapidus A."/>
            <person name="Lindquist E."/>
            <person name="Lipzen A."/>
            <person name="Meier-Kolthoff J.P."/>
            <person name="Ohm R.A."/>
            <person name="Otillar R.P."/>
            <person name="Pangilinan J."/>
            <person name="Peng Y."/>
            <person name="Rokas A."/>
            <person name="Rosa C.A."/>
            <person name="Scheuner C."/>
            <person name="Sibirny A.A."/>
            <person name="Slot J.C."/>
            <person name="Stielow J.B."/>
            <person name="Sun H."/>
            <person name="Kurtzman C.P."/>
            <person name="Blackwell M."/>
            <person name="Jeffries T.W."/>
            <person name="Grigoriev I.V."/>
        </authorList>
    </citation>
    <scope>NUCLEOTIDE SEQUENCE [LARGE SCALE GENOMIC DNA]</scope>
    <source>
        <strain evidence="6">NRRL Y-17796</strain>
    </source>
</reference>
<gene>
    <name evidence="5" type="ORF">CANCADRAFT_86218</name>
</gene>
<evidence type="ECO:0000313" key="6">
    <source>
        <dbReference type="Proteomes" id="UP000095023"/>
    </source>
</evidence>
<accession>A0A1E4TKZ9</accession>
<dbReference type="PANTHER" id="PTHR28141">
    <property type="entry name" value="2',3'-CYCLIC-NUCLEOTIDE 3'-PHOSPHODIESTERASE"/>
    <property type="match status" value="1"/>
</dbReference>
<evidence type="ECO:0000256" key="2">
    <source>
        <dbReference type="ARBA" id="ARBA00006037"/>
    </source>
</evidence>
<dbReference type="GO" id="GO:0009187">
    <property type="term" value="P:cyclic nucleotide metabolic process"/>
    <property type="evidence" value="ECO:0007669"/>
    <property type="project" value="TreeGrafter"/>
</dbReference>
<dbReference type="Proteomes" id="UP000095023">
    <property type="component" value="Unassembled WGS sequence"/>
</dbReference>
<dbReference type="SUPFAM" id="SSF55144">
    <property type="entry name" value="LigT-like"/>
    <property type="match status" value="1"/>
</dbReference>
<evidence type="ECO:0000256" key="1">
    <source>
        <dbReference type="ARBA" id="ARBA00003831"/>
    </source>
</evidence>
<protein>
    <recommendedName>
        <fullName evidence="4">2',3'-cyclic-nucleotide 3'-phosphodiesterase</fullName>
        <ecNumber evidence="3">3.1.4.37</ecNumber>
    </recommendedName>
</protein>
<comment type="function">
    <text evidence="1">Involved in the metabolism of ADP-ribose 1',2'-cyclic phosphate which is produced as a consequence of tRNA splicing.</text>
</comment>
<dbReference type="InterPro" id="IPR009097">
    <property type="entry name" value="Cyclic_Pdiesterase"/>
</dbReference>
<dbReference type="OrthoDB" id="514292at2759"/>
<dbReference type="InterPro" id="IPR012386">
    <property type="entry name" value="Cyclic-nucl_3Pdiesterase"/>
</dbReference>
<dbReference type="Pfam" id="PF07823">
    <property type="entry name" value="CPDase"/>
    <property type="match status" value="1"/>
</dbReference>
<keyword evidence="6" id="KW-1185">Reference proteome</keyword>
<evidence type="ECO:0000313" key="5">
    <source>
        <dbReference type="EMBL" id="ODV92397.1"/>
    </source>
</evidence>
<evidence type="ECO:0000256" key="3">
    <source>
        <dbReference type="ARBA" id="ARBA00012317"/>
    </source>
</evidence>
<dbReference type="PANTHER" id="PTHR28141:SF1">
    <property type="entry name" value="2',3'-CYCLIC-NUCLEOTIDE 3'-PHOSPHODIESTERASE"/>
    <property type="match status" value="1"/>
</dbReference>
<proteinExistence type="inferred from homology"/>
<organism evidence="5 6">
    <name type="scientific">Tortispora caseinolytica NRRL Y-17796</name>
    <dbReference type="NCBI Taxonomy" id="767744"/>
    <lineage>
        <taxon>Eukaryota</taxon>
        <taxon>Fungi</taxon>
        <taxon>Dikarya</taxon>
        <taxon>Ascomycota</taxon>
        <taxon>Saccharomycotina</taxon>
        <taxon>Trigonopsidomycetes</taxon>
        <taxon>Trigonopsidales</taxon>
        <taxon>Trigonopsidaceae</taxon>
        <taxon>Tortispora</taxon>
    </lineage>
</organism>
<dbReference type="AlphaFoldDB" id="A0A1E4TKZ9"/>
<dbReference type="GO" id="GO:0004113">
    <property type="term" value="F:2',3'-cyclic-nucleotide 3'-phosphodiesterase activity"/>
    <property type="evidence" value="ECO:0007669"/>
    <property type="project" value="UniProtKB-EC"/>
</dbReference>
<dbReference type="EC" id="3.1.4.37" evidence="3"/>
<dbReference type="Gene3D" id="3.90.1140.10">
    <property type="entry name" value="Cyclic phosphodiesterase"/>
    <property type="match status" value="1"/>
</dbReference>
<comment type="similarity">
    <text evidence="2">Belongs to the 2H phosphoesterase superfamily. CPD1 family.</text>
</comment>
<evidence type="ECO:0000256" key="4">
    <source>
        <dbReference type="ARBA" id="ARBA00014478"/>
    </source>
</evidence>
<dbReference type="EMBL" id="KV453841">
    <property type="protein sequence ID" value="ODV92397.1"/>
    <property type="molecule type" value="Genomic_DNA"/>
</dbReference>